<comment type="caution">
    <text evidence="1">The sequence shown here is derived from an EMBL/GenBank/DDBJ whole genome shotgun (WGS) entry which is preliminary data.</text>
</comment>
<proteinExistence type="predicted"/>
<dbReference type="InterPro" id="IPR019270">
    <property type="entry name" value="DUF2283"/>
</dbReference>
<dbReference type="RefSeq" id="WP_194018877.1">
    <property type="nucleotide sequence ID" value="NZ_JADEVV010000006.1"/>
</dbReference>
<dbReference type="EMBL" id="JADEVV010000006">
    <property type="protein sequence ID" value="MBE9252851.1"/>
    <property type="molecule type" value="Genomic_DNA"/>
</dbReference>
<reference evidence="1 2" key="1">
    <citation type="submission" date="2020-10" db="EMBL/GenBank/DDBJ databases">
        <authorList>
            <person name="Castelo-Branco R."/>
            <person name="Eusebio N."/>
            <person name="Adriana R."/>
            <person name="Vieira A."/>
            <person name="Brugerolle De Fraissinette N."/>
            <person name="Rezende De Castro R."/>
            <person name="Schneider M.P."/>
            <person name="Vasconcelos V."/>
            <person name="Leao P.N."/>
        </authorList>
    </citation>
    <scope>NUCLEOTIDE SEQUENCE [LARGE SCALE GENOMIC DNA]</scope>
    <source>
        <strain evidence="1 2">LEGE 00031</strain>
    </source>
</reference>
<dbReference type="Pfam" id="PF10049">
    <property type="entry name" value="DUF2283"/>
    <property type="match status" value="1"/>
</dbReference>
<sequence length="83" mass="9406">MNNIEYDPEVDSVYFRLADQPGIDSEEIADGIIVDYDQNRNVIAVELLGVKTINPDDFQKLKSLLSQSALERLQEWLPKLAIA</sequence>
<evidence type="ECO:0000313" key="2">
    <source>
        <dbReference type="Proteomes" id="UP000658720"/>
    </source>
</evidence>
<name>A0ABR9VP57_9SYNC</name>
<dbReference type="Proteomes" id="UP000658720">
    <property type="component" value="Unassembled WGS sequence"/>
</dbReference>
<accession>A0ABR9VP57</accession>
<gene>
    <name evidence="1" type="ORF">IQ217_03060</name>
</gene>
<protein>
    <submittedName>
        <fullName evidence="1">DUF2283 domain-containing protein</fullName>
    </submittedName>
</protein>
<keyword evidence="2" id="KW-1185">Reference proteome</keyword>
<evidence type="ECO:0000313" key="1">
    <source>
        <dbReference type="EMBL" id="MBE9252851.1"/>
    </source>
</evidence>
<organism evidence="1 2">
    <name type="scientific">Synechocystis salina LEGE 00031</name>
    <dbReference type="NCBI Taxonomy" id="1828736"/>
    <lineage>
        <taxon>Bacteria</taxon>
        <taxon>Bacillati</taxon>
        <taxon>Cyanobacteriota</taxon>
        <taxon>Cyanophyceae</taxon>
        <taxon>Synechococcales</taxon>
        <taxon>Merismopediaceae</taxon>
        <taxon>Synechocystis</taxon>
    </lineage>
</organism>